<reference evidence="2 3" key="1">
    <citation type="submission" date="2024-10" db="EMBL/GenBank/DDBJ databases">
        <title>The Natural Products Discovery Center: Release of the First 8490 Sequenced Strains for Exploring Actinobacteria Biosynthetic Diversity.</title>
        <authorList>
            <person name="Kalkreuter E."/>
            <person name="Kautsar S.A."/>
            <person name="Yang D."/>
            <person name="Bader C.D."/>
            <person name="Teijaro C.N."/>
            <person name="Fluegel L."/>
            <person name="Davis C.M."/>
            <person name="Simpson J.R."/>
            <person name="Lauterbach L."/>
            <person name="Steele A.D."/>
            <person name="Gui C."/>
            <person name="Meng S."/>
            <person name="Li G."/>
            <person name="Viehrig K."/>
            <person name="Ye F."/>
            <person name="Su P."/>
            <person name="Kiefer A.F."/>
            <person name="Nichols A."/>
            <person name="Cepeda A.J."/>
            <person name="Yan W."/>
            <person name="Fan B."/>
            <person name="Jiang Y."/>
            <person name="Adhikari A."/>
            <person name="Zheng C.-J."/>
            <person name="Schuster L."/>
            <person name="Cowan T.M."/>
            <person name="Smanski M.J."/>
            <person name="Chevrette M.G."/>
            <person name="De Carvalho L.P.S."/>
            <person name="Shen B."/>
        </authorList>
    </citation>
    <scope>NUCLEOTIDE SEQUENCE [LARGE SCALE GENOMIC DNA]</scope>
    <source>
        <strain evidence="2 3">NPDC020602</strain>
    </source>
</reference>
<gene>
    <name evidence="2" type="ORF">ACH407_28920</name>
</gene>
<evidence type="ECO:0000256" key="1">
    <source>
        <dbReference type="SAM" id="MobiDB-lite"/>
    </source>
</evidence>
<evidence type="ECO:0000313" key="3">
    <source>
        <dbReference type="Proteomes" id="UP001611339"/>
    </source>
</evidence>
<dbReference type="Proteomes" id="UP001611339">
    <property type="component" value="Unassembled WGS sequence"/>
</dbReference>
<sequence>MTTTTHGFAVPQGAAGEVGGELPGRRAVPTGVELLQELEALDRLAGLSGGEQSEAELVGAGAGHGLGVRAHAVSTALARAGARDGRCGPSPTGRSGHFRSA</sequence>
<dbReference type="EMBL" id="JBIRUI010000015">
    <property type="protein sequence ID" value="MFI1717570.1"/>
    <property type="molecule type" value="Genomic_DNA"/>
</dbReference>
<accession>A0ABW7UGY5</accession>
<organism evidence="2 3">
    <name type="scientific">Streptomyces litmocidini</name>
    <dbReference type="NCBI Taxonomy" id="67318"/>
    <lineage>
        <taxon>Bacteria</taxon>
        <taxon>Bacillati</taxon>
        <taxon>Actinomycetota</taxon>
        <taxon>Actinomycetes</taxon>
        <taxon>Kitasatosporales</taxon>
        <taxon>Streptomycetaceae</taxon>
        <taxon>Streptomyces</taxon>
    </lineage>
</organism>
<feature type="region of interest" description="Disordered" evidence="1">
    <location>
        <begin position="1"/>
        <end position="25"/>
    </location>
</feature>
<dbReference type="RefSeq" id="WP_398711957.1">
    <property type="nucleotide sequence ID" value="NZ_JBIRUI010000015.1"/>
</dbReference>
<proteinExistence type="predicted"/>
<keyword evidence="3" id="KW-1185">Reference proteome</keyword>
<comment type="caution">
    <text evidence="2">The sequence shown here is derived from an EMBL/GenBank/DDBJ whole genome shotgun (WGS) entry which is preliminary data.</text>
</comment>
<protein>
    <submittedName>
        <fullName evidence="2">Uncharacterized protein</fullName>
    </submittedName>
</protein>
<evidence type="ECO:0000313" key="2">
    <source>
        <dbReference type="EMBL" id="MFI1717570.1"/>
    </source>
</evidence>
<name>A0ABW7UGY5_9ACTN</name>
<feature type="region of interest" description="Disordered" evidence="1">
    <location>
        <begin position="80"/>
        <end position="101"/>
    </location>
</feature>